<accession>A0A1Q5PS98</accession>
<name>A0A1Q5PS98_9ACTO</name>
<reference evidence="2" key="1">
    <citation type="submission" date="2016-11" db="EMBL/GenBank/DDBJ databases">
        <title>Actinomyces gypaetusis sp. nov. isolated from Gypaetus barbatus in Qinghai Tibet Plateau China.</title>
        <authorList>
            <person name="Meng X."/>
        </authorList>
    </citation>
    <scope>NUCLEOTIDE SEQUENCE [LARGE SCALE GENOMIC DNA]</scope>
    <source>
        <strain evidence="2">DSM 15383</strain>
    </source>
</reference>
<keyword evidence="2" id="KW-1185">Reference proteome</keyword>
<dbReference type="OrthoDB" id="4428523at2"/>
<dbReference type="Proteomes" id="UP000186465">
    <property type="component" value="Unassembled WGS sequence"/>
</dbReference>
<evidence type="ECO:0000313" key="2">
    <source>
        <dbReference type="Proteomes" id="UP000186465"/>
    </source>
</evidence>
<proteinExistence type="predicted"/>
<comment type="caution">
    <text evidence="1">The sequence shown here is derived from an EMBL/GenBank/DDBJ whole genome shotgun (WGS) entry which is preliminary data.</text>
</comment>
<protein>
    <submittedName>
        <fullName evidence="1">Uncharacterized protein</fullName>
    </submittedName>
</protein>
<dbReference type="EMBL" id="MPDM01000002">
    <property type="protein sequence ID" value="OKL50312.1"/>
    <property type="molecule type" value="Genomic_DNA"/>
</dbReference>
<evidence type="ECO:0000313" key="1">
    <source>
        <dbReference type="EMBL" id="OKL50312.1"/>
    </source>
</evidence>
<dbReference type="RefSeq" id="WP_075361137.1">
    <property type="nucleotide sequence ID" value="NZ_MPDM01000002.1"/>
</dbReference>
<gene>
    <name evidence="1" type="ORF">BM477_02690</name>
</gene>
<sequence length="74" mass="8143">MSRSLGGENSLAFVLTIDPVEGLPNDRISLSHQGREFLDVGEVAGYNYCGSGADAILLFFEPKSRIVLFTYDWS</sequence>
<dbReference type="AlphaFoldDB" id="A0A1Q5PS98"/>
<organism evidence="1 2">
    <name type="scientific">Boudabousia marimammalium</name>
    <dbReference type="NCBI Taxonomy" id="156892"/>
    <lineage>
        <taxon>Bacteria</taxon>
        <taxon>Bacillati</taxon>
        <taxon>Actinomycetota</taxon>
        <taxon>Actinomycetes</taxon>
        <taxon>Actinomycetales</taxon>
        <taxon>Actinomycetaceae</taxon>
        <taxon>Boudabousia</taxon>
    </lineage>
</organism>